<dbReference type="CDD" id="cd07731">
    <property type="entry name" value="ComA-like_MBL-fold"/>
    <property type="match status" value="1"/>
</dbReference>
<feature type="transmembrane region" description="Helical" evidence="6">
    <location>
        <begin position="386"/>
        <end position="410"/>
    </location>
</feature>
<organism evidence="8 9">
    <name type="scientific">Vibrio pectenicida</name>
    <dbReference type="NCBI Taxonomy" id="62763"/>
    <lineage>
        <taxon>Bacteria</taxon>
        <taxon>Pseudomonadati</taxon>
        <taxon>Pseudomonadota</taxon>
        <taxon>Gammaproteobacteria</taxon>
        <taxon>Vibrionales</taxon>
        <taxon>Vibrionaceae</taxon>
        <taxon>Vibrio</taxon>
    </lineage>
</organism>
<dbReference type="Pfam" id="PF03772">
    <property type="entry name" value="Competence"/>
    <property type="match status" value="1"/>
</dbReference>
<dbReference type="OrthoDB" id="9761531at2"/>
<dbReference type="SMART" id="SM00849">
    <property type="entry name" value="Lactamase_B"/>
    <property type="match status" value="1"/>
</dbReference>
<protein>
    <submittedName>
        <fullName evidence="8">DNA internalization-related competence protein ComEC/Rec2</fullName>
    </submittedName>
</protein>
<feature type="transmembrane region" description="Helical" evidence="6">
    <location>
        <begin position="31"/>
        <end position="63"/>
    </location>
</feature>
<evidence type="ECO:0000313" key="8">
    <source>
        <dbReference type="EMBL" id="RSD32149.1"/>
    </source>
</evidence>
<dbReference type="InterPro" id="IPR035681">
    <property type="entry name" value="ComA-like_MBL"/>
</dbReference>
<dbReference type="InterPro" id="IPR036866">
    <property type="entry name" value="RibonucZ/Hydroxyglut_hydro"/>
</dbReference>
<reference evidence="8 9" key="1">
    <citation type="submission" date="2018-12" db="EMBL/GenBank/DDBJ databases">
        <title>Genomic taxonomy of the Vibrionaceae family.</title>
        <authorList>
            <person name="Gomez-Gil B."/>
            <person name="Enciso-Ibarra K."/>
        </authorList>
    </citation>
    <scope>NUCLEOTIDE SEQUENCE [LARGE SCALE GENOMIC DNA]</scope>
    <source>
        <strain evidence="8 9">CAIM 594</strain>
    </source>
</reference>
<dbReference type="Gene3D" id="3.60.15.10">
    <property type="entry name" value="Ribonuclease Z/Hydroxyacylglutathione hydrolase-like"/>
    <property type="match status" value="1"/>
</dbReference>
<dbReference type="Pfam" id="PF00753">
    <property type="entry name" value="Lactamase_B"/>
    <property type="match status" value="1"/>
</dbReference>
<sequence>MTLSLNYWTLISFCFLISSISSWWYIPSWKWLFPCILILIFSIRLKLLRWGLGSVVACLILVIHSNFLRHQQGILFQAGQNITINAEVDSFFKQVSHGFQGEVTVTSINGKQILALFRPRIWLVSPTLLTPNDEIRAQIKVKPIVGLLNDVGFDAEKYALQKRIVGRAHLLANRSYWVRDVASLRYEWFKKIASSVDELPSKGIIFALTFGMRDELLREVKQRLKSSGLSHIIAISGLHIGIVFSIGWFIGKAFFRVFHSWGTAPILIAVLLSGCYAWLAGFSIPTQRAMWACCLMSILLTSLKRIPSSYQWLIILSWLLLIDPFSSVSASLWLTMWAVAIILLFMSLQPSYRSYWKKALVLQFSLVVGMMPAIAMLFYGVSLSSFLYNILFVSWFSLVVVPSALLALLLDLGFDITFLWIWVDWTIQPVFYAITFAEKSWLSLANQQVMWLCSLIALCAIAPFFSWRGKGLLLTCLLTVLIDWRSRPIWQAFVLDVGHGLAVVIKQGQSAIIYDTGMAWQESSIAERIITPFLHYHGIKEVDILILSHADNDHAGGMETIIESWNPKNIVSSQKSINGRKCIAGKKMVWGVLDIEFIWPNQSVFRAYNPHSCVVKVIHQDTSNTLLLPGDIDAVVEWMLVRHPKLLSSDILVVPHHGSRTSSINQFIKVVGPDLAIASTAKTGKWSLPDQKVVKRYAEANVDWLDTGTSGQISISFYRSHWSVGVLREGKGQSWYRQMLRKGVE</sequence>
<evidence type="ECO:0000256" key="5">
    <source>
        <dbReference type="ARBA" id="ARBA00023136"/>
    </source>
</evidence>
<keyword evidence="5 6" id="KW-0472">Membrane</keyword>
<evidence type="ECO:0000256" key="1">
    <source>
        <dbReference type="ARBA" id="ARBA00004651"/>
    </source>
</evidence>
<comment type="caution">
    <text evidence="8">The sequence shown here is derived from an EMBL/GenBank/DDBJ whole genome shotgun (WGS) entry which is preliminary data.</text>
</comment>
<evidence type="ECO:0000256" key="2">
    <source>
        <dbReference type="ARBA" id="ARBA00022475"/>
    </source>
</evidence>
<dbReference type="InterPro" id="IPR004477">
    <property type="entry name" value="ComEC_N"/>
</dbReference>
<dbReference type="PANTHER" id="PTHR30619">
    <property type="entry name" value="DNA INTERNALIZATION/COMPETENCE PROTEIN COMEC/REC2"/>
    <property type="match status" value="1"/>
</dbReference>
<feature type="transmembrane region" description="Helical" evidence="6">
    <location>
        <begin position="262"/>
        <end position="282"/>
    </location>
</feature>
<dbReference type="PANTHER" id="PTHR30619:SF1">
    <property type="entry name" value="RECOMBINATION PROTEIN 2"/>
    <property type="match status" value="1"/>
</dbReference>
<keyword evidence="2" id="KW-1003">Cell membrane</keyword>
<dbReference type="InterPro" id="IPR004797">
    <property type="entry name" value="Competence_ComEC/Rec2"/>
</dbReference>
<feature type="transmembrane region" description="Helical" evidence="6">
    <location>
        <begin position="228"/>
        <end position="250"/>
    </location>
</feature>
<accession>A0A3R9EIC4</accession>
<feature type="domain" description="Metallo-beta-lactamase" evidence="7">
    <location>
        <begin position="499"/>
        <end position="682"/>
    </location>
</feature>
<feature type="transmembrane region" description="Helical" evidence="6">
    <location>
        <begin position="449"/>
        <end position="467"/>
    </location>
</feature>
<keyword evidence="4 6" id="KW-1133">Transmembrane helix</keyword>
<feature type="transmembrane region" description="Helical" evidence="6">
    <location>
        <begin position="7"/>
        <end position="25"/>
    </location>
</feature>
<proteinExistence type="predicted"/>
<dbReference type="InterPro" id="IPR001279">
    <property type="entry name" value="Metallo-B-lactamas"/>
</dbReference>
<evidence type="ECO:0000259" key="7">
    <source>
        <dbReference type="SMART" id="SM00849"/>
    </source>
</evidence>
<dbReference type="AlphaFoldDB" id="A0A3R9EIC4"/>
<evidence type="ECO:0000256" key="4">
    <source>
        <dbReference type="ARBA" id="ARBA00022989"/>
    </source>
</evidence>
<keyword evidence="9" id="KW-1185">Reference proteome</keyword>
<dbReference type="SUPFAM" id="SSF56281">
    <property type="entry name" value="Metallo-hydrolase/oxidoreductase"/>
    <property type="match status" value="1"/>
</dbReference>
<feature type="transmembrane region" description="Helical" evidence="6">
    <location>
        <begin position="327"/>
        <end position="348"/>
    </location>
</feature>
<name>A0A3R9EIC4_9VIBR</name>
<comment type="subcellular location">
    <subcellularLocation>
        <location evidence="1">Cell membrane</location>
        <topology evidence="1">Multi-pass membrane protein</topology>
    </subcellularLocation>
</comment>
<dbReference type="EMBL" id="RSFA01000015">
    <property type="protein sequence ID" value="RSD32149.1"/>
    <property type="molecule type" value="Genomic_DNA"/>
</dbReference>
<dbReference type="NCBIfam" id="TIGR00361">
    <property type="entry name" value="ComEC_Rec2"/>
    <property type="match status" value="1"/>
</dbReference>
<gene>
    <name evidence="8" type="ORF">EJA03_05300</name>
</gene>
<dbReference type="GO" id="GO:0005886">
    <property type="term" value="C:plasma membrane"/>
    <property type="evidence" value="ECO:0007669"/>
    <property type="project" value="UniProtKB-SubCell"/>
</dbReference>
<dbReference type="InterPro" id="IPR052159">
    <property type="entry name" value="Competence_DNA_uptake"/>
</dbReference>
<dbReference type="Proteomes" id="UP000269041">
    <property type="component" value="Unassembled WGS sequence"/>
</dbReference>
<dbReference type="GO" id="GO:0030420">
    <property type="term" value="P:establishment of competence for transformation"/>
    <property type="evidence" value="ECO:0007669"/>
    <property type="project" value="InterPro"/>
</dbReference>
<feature type="transmembrane region" description="Helical" evidence="6">
    <location>
        <begin position="360"/>
        <end position="380"/>
    </location>
</feature>
<dbReference type="NCBIfam" id="TIGR00360">
    <property type="entry name" value="ComEC_N-term"/>
    <property type="match status" value="1"/>
</dbReference>
<feature type="transmembrane region" description="Helical" evidence="6">
    <location>
        <begin position="417"/>
        <end position="437"/>
    </location>
</feature>
<evidence type="ECO:0000313" key="9">
    <source>
        <dbReference type="Proteomes" id="UP000269041"/>
    </source>
</evidence>
<evidence type="ECO:0000256" key="3">
    <source>
        <dbReference type="ARBA" id="ARBA00022692"/>
    </source>
</evidence>
<keyword evidence="3 6" id="KW-0812">Transmembrane</keyword>
<evidence type="ECO:0000256" key="6">
    <source>
        <dbReference type="SAM" id="Phobius"/>
    </source>
</evidence>